<gene>
    <name evidence="1" type="ORF">Msi02_53000</name>
</gene>
<organism evidence="1 2">
    <name type="scientific">Microbispora siamensis</name>
    <dbReference type="NCBI Taxonomy" id="564413"/>
    <lineage>
        <taxon>Bacteria</taxon>
        <taxon>Bacillati</taxon>
        <taxon>Actinomycetota</taxon>
        <taxon>Actinomycetes</taxon>
        <taxon>Streptosporangiales</taxon>
        <taxon>Streptosporangiaceae</taxon>
        <taxon>Microbispora</taxon>
    </lineage>
</organism>
<protein>
    <submittedName>
        <fullName evidence="1">Uncharacterized protein</fullName>
    </submittedName>
</protein>
<proteinExistence type="predicted"/>
<evidence type="ECO:0000313" key="1">
    <source>
        <dbReference type="EMBL" id="GIH64483.1"/>
    </source>
</evidence>
<accession>A0ABQ4GSS9</accession>
<keyword evidence="2" id="KW-1185">Reference proteome</keyword>
<dbReference type="EMBL" id="BOOF01000032">
    <property type="protein sequence ID" value="GIH64483.1"/>
    <property type="molecule type" value="Genomic_DNA"/>
</dbReference>
<dbReference type="Proteomes" id="UP000660454">
    <property type="component" value="Unassembled WGS sequence"/>
</dbReference>
<comment type="caution">
    <text evidence="1">The sequence shown here is derived from an EMBL/GenBank/DDBJ whole genome shotgun (WGS) entry which is preliminary data.</text>
</comment>
<evidence type="ECO:0000313" key="2">
    <source>
        <dbReference type="Proteomes" id="UP000660454"/>
    </source>
</evidence>
<name>A0ABQ4GSS9_9ACTN</name>
<sequence>MCTPGNYLSFAFAAGSEYRVKRSTTTRPLQKLATLESATRCSGDADFARALLKDSTITEPWEKAVAACLTVLCLLRVDAQPTDATVSSMTDAYLELGSAPEYVVFRTRLGLAVVDLVGSMERPEASRAATRLVSEAVAAGDGYVARDVLAHKGCRTMLTRSEECALNSAVQSSGLARATIPKHLLADLLTSVEASVTR</sequence>
<reference evidence="1 2" key="1">
    <citation type="submission" date="2021-01" db="EMBL/GenBank/DDBJ databases">
        <title>Whole genome shotgun sequence of Microbispora siamensis NBRC 104113.</title>
        <authorList>
            <person name="Komaki H."/>
            <person name="Tamura T."/>
        </authorList>
    </citation>
    <scope>NUCLEOTIDE SEQUENCE [LARGE SCALE GENOMIC DNA]</scope>
    <source>
        <strain evidence="1 2">NBRC 104113</strain>
    </source>
</reference>